<dbReference type="PROSITE" id="PS51352">
    <property type="entry name" value="THIOREDOXIN_2"/>
    <property type="match status" value="1"/>
</dbReference>
<dbReference type="InterPro" id="IPR013783">
    <property type="entry name" value="Ig-like_fold"/>
</dbReference>
<evidence type="ECO:0000256" key="1">
    <source>
        <dbReference type="SAM" id="SignalP"/>
    </source>
</evidence>
<keyword evidence="1" id="KW-0732">Signal</keyword>
<protein>
    <recommendedName>
        <fullName evidence="2">Thioredoxin domain-containing protein</fullName>
    </recommendedName>
</protein>
<dbReference type="Proteomes" id="UP000267469">
    <property type="component" value="Unassembled WGS sequence"/>
</dbReference>
<dbReference type="EMBL" id="RJTM01000151">
    <property type="protein sequence ID" value="RNL77951.1"/>
    <property type="molecule type" value="Genomic_DNA"/>
</dbReference>
<dbReference type="RefSeq" id="WP_123217843.1">
    <property type="nucleotide sequence ID" value="NZ_RJTM01000151.1"/>
</dbReference>
<proteinExistence type="predicted"/>
<reference evidence="3 4" key="1">
    <citation type="submission" date="2018-10" db="EMBL/GenBank/DDBJ databases">
        <title>Sinomicrobium pectinilyticum sp. nov., a pectinase-producing bacterium isolated from alkaline and saline soil, and emended description of the genus Sinomicrobium.</title>
        <authorList>
            <person name="Cheng B."/>
            <person name="Li C."/>
            <person name="Lai Q."/>
            <person name="Du M."/>
            <person name="Shao Z."/>
            <person name="Xu P."/>
            <person name="Yang C."/>
        </authorList>
    </citation>
    <scope>NUCLEOTIDE SEQUENCE [LARGE SCALE GENOMIC DNA]</scope>
    <source>
        <strain evidence="3 4">5DNS001</strain>
    </source>
</reference>
<dbReference type="InterPro" id="IPR036249">
    <property type="entry name" value="Thioredoxin-like_sf"/>
</dbReference>
<feature type="domain" description="Thioredoxin" evidence="2">
    <location>
        <begin position="25"/>
        <end position="146"/>
    </location>
</feature>
<comment type="caution">
    <text evidence="3">The sequence shown here is derived from an EMBL/GenBank/DDBJ whole genome shotgun (WGS) entry which is preliminary data.</text>
</comment>
<dbReference type="InterPro" id="IPR021615">
    <property type="entry name" value="Omp28"/>
</dbReference>
<dbReference type="OrthoDB" id="1081990at2"/>
<feature type="chain" id="PRO_5018140205" description="Thioredoxin domain-containing protein" evidence="1">
    <location>
        <begin position="20"/>
        <end position="311"/>
    </location>
</feature>
<dbReference type="AlphaFoldDB" id="A0A3N0DR18"/>
<organism evidence="3 4">
    <name type="scientific">Sinomicrobium pectinilyticum</name>
    <dbReference type="NCBI Taxonomy" id="1084421"/>
    <lineage>
        <taxon>Bacteria</taxon>
        <taxon>Pseudomonadati</taxon>
        <taxon>Bacteroidota</taxon>
        <taxon>Flavobacteriia</taxon>
        <taxon>Flavobacteriales</taxon>
        <taxon>Flavobacteriaceae</taxon>
        <taxon>Sinomicrobium</taxon>
    </lineage>
</organism>
<keyword evidence="4" id="KW-1185">Reference proteome</keyword>
<dbReference type="InterPro" id="IPR013766">
    <property type="entry name" value="Thioredoxin_domain"/>
</dbReference>
<evidence type="ECO:0000313" key="3">
    <source>
        <dbReference type="EMBL" id="RNL77951.1"/>
    </source>
</evidence>
<name>A0A3N0DR18_SINP1</name>
<sequence>MKNKYVLLMLLLVSAFSLTCLNSCSKGDDDAPDNNEKTPDVADEELKYEYKMLVDQFTADWCQYCPLAHYYMDVAKEEIGDKIVMLTWHADPLAEAAKEKMEELASNLGVGGYPTLFQGRYREFSYPTVLSDKNFDPKSDNDKLSKNIEKDFLDIIEESSPVGIAISSSLEKTKGRIEIEFAFPKDMSGLSYAAYVVEDKIIRPQVDATEGRLFPNLKFGDIEIMADGKKYDMEGLADFEHNDVVRGATGTVSVPKENMKEGSYKTTLDINYISENIENLKVVIVATDKRGISVNTQIAPGNTKVDFQIIK</sequence>
<accession>A0A3N0DR18</accession>
<gene>
    <name evidence="3" type="ORF">ED312_20240</name>
</gene>
<dbReference type="SUPFAM" id="SSF52833">
    <property type="entry name" value="Thioredoxin-like"/>
    <property type="match status" value="1"/>
</dbReference>
<evidence type="ECO:0000313" key="4">
    <source>
        <dbReference type="Proteomes" id="UP000267469"/>
    </source>
</evidence>
<dbReference type="Pfam" id="PF11551">
    <property type="entry name" value="Omp28"/>
    <property type="match status" value="1"/>
</dbReference>
<evidence type="ECO:0000259" key="2">
    <source>
        <dbReference type="PROSITE" id="PS51352"/>
    </source>
</evidence>
<dbReference type="Gene3D" id="3.40.30.10">
    <property type="entry name" value="Glutaredoxin"/>
    <property type="match status" value="1"/>
</dbReference>
<feature type="signal peptide" evidence="1">
    <location>
        <begin position="1"/>
        <end position="19"/>
    </location>
</feature>
<dbReference type="Gene3D" id="2.60.40.10">
    <property type="entry name" value="Immunoglobulins"/>
    <property type="match status" value="1"/>
</dbReference>